<feature type="compositionally biased region" description="Polar residues" evidence="4">
    <location>
        <begin position="242"/>
        <end position="252"/>
    </location>
</feature>
<evidence type="ECO:0000259" key="5">
    <source>
        <dbReference type="Pfam" id="PF01416"/>
    </source>
</evidence>
<dbReference type="GO" id="GO:1990481">
    <property type="term" value="P:mRNA pseudouridine synthesis"/>
    <property type="evidence" value="ECO:0007669"/>
    <property type="project" value="TreeGrafter"/>
</dbReference>
<accession>A0A1B9GLJ2</accession>
<dbReference type="PANTHER" id="PTHR11142:SF5">
    <property type="entry name" value="TRNA PSEUDOURIDINE(38_39) SYNTHASE"/>
    <property type="match status" value="1"/>
</dbReference>
<dbReference type="PANTHER" id="PTHR11142">
    <property type="entry name" value="PSEUDOURIDYLATE SYNTHASE"/>
    <property type="match status" value="1"/>
</dbReference>
<evidence type="ECO:0000256" key="1">
    <source>
        <dbReference type="ARBA" id="ARBA00009375"/>
    </source>
</evidence>
<dbReference type="GO" id="GO:0005634">
    <property type="term" value="C:nucleus"/>
    <property type="evidence" value="ECO:0007669"/>
    <property type="project" value="TreeGrafter"/>
</dbReference>
<dbReference type="GO" id="GO:0003723">
    <property type="term" value="F:RNA binding"/>
    <property type="evidence" value="ECO:0007669"/>
    <property type="project" value="InterPro"/>
</dbReference>
<dbReference type="STRING" id="1296120.A0A1B9GLJ2"/>
<feature type="region of interest" description="Disordered" evidence="4">
    <location>
        <begin position="199"/>
        <end position="275"/>
    </location>
</feature>
<dbReference type="Gene3D" id="3.30.70.660">
    <property type="entry name" value="Pseudouridine synthase I, catalytic domain, C-terminal subdomain"/>
    <property type="match status" value="1"/>
</dbReference>
<reference evidence="6 7" key="1">
    <citation type="submission" date="2013-07" db="EMBL/GenBank/DDBJ databases">
        <title>The Genome Sequence of Cryptococcus heveanensis BCC8398.</title>
        <authorList>
            <consortium name="The Broad Institute Genome Sequencing Platform"/>
            <person name="Cuomo C."/>
            <person name="Litvintseva A."/>
            <person name="Chen Y."/>
            <person name="Heitman J."/>
            <person name="Sun S."/>
            <person name="Springer D."/>
            <person name="Dromer F."/>
            <person name="Young S.K."/>
            <person name="Zeng Q."/>
            <person name="Gargeya S."/>
            <person name="Fitzgerald M."/>
            <person name="Abouelleil A."/>
            <person name="Alvarado L."/>
            <person name="Berlin A.M."/>
            <person name="Chapman S.B."/>
            <person name="Dewar J."/>
            <person name="Goldberg J."/>
            <person name="Griggs A."/>
            <person name="Gujja S."/>
            <person name="Hansen M."/>
            <person name="Howarth C."/>
            <person name="Imamovic A."/>
            <person name="Larimer J."/>
            <person name="McCowan C."/>
            <person name="Murphy C."/>
            <person name="Pearson M."/>
            <person name="Priest M."/>
            <person name="Roberts A."/>
            <person name="Saif S."/>
            <person name="Shea T."/>
            <person name="Sykes S."/>
            <person name="Wortman J."/>
            <person name="Nusbaum C."/>
            <person name="Birren B."/>
        </authorList>
    </citation>
    <scope>NUCLEOTIDE SEQUENCE [LARGE SCALE GENOMIC DNA]</scope>
    <source>
        <strain evidence="6 7">BCC8398</strain>
    </source>
</reference>
<dbReference type="InterPro" id="IPR020094">
    <property type="entry name" value="TruA/RsuA/RluB/E/F_N"/>
</dbReference>
<evidence type="ECO:0000256" key="3">
    <source>
        <dbReference type="ARBA" id="ARBA00023235"/>
    </source>
</evidence>
<keyword evidence="2" id="KW-0819">tRNA processing</keyword>
<feature type="compositionally biased region" description="Basic and acidic residues" evidence="4">
    <location>
        <begin position="547"/>
        <end position="570"/>
    </location>
</feature>
<dbReference type="Proteomes" id="UP000092666">
    <property type="component" value="Unassembled WGS sequence"/>
</dbReference>
<feature type="region of interest" description="Disordered" evidence="4">
    <location>
        <begin position="546"/>
        <end position="602"/>
    </location>
</feature>
<organism evidence="6 7">
    <name type="scientific">Kwoniella heveanensis BCC8398</name>
    <dbReference type="NCBI Taxonomy" id="1296120"/>
    <lineage>
        <taxon>Eukaryota</taxon>
        <taxon>Fungi</taxon>
        <taxon>Dikarya</taxon>
        <taxon>Basidiomycota</taxon>
        <taxon>Agaricomycotina</taxon>
        <taxon>Tremellomycetes</taxon>
        <taxon>Tremellales</taxon>
        <taxon>Cryptococcaceae</taxon>
        <taxon>Kwoniella</taxon>
    </lineage>
</organism>
<gene>
    <name evidence="6" type="ORF">I316_06337</name>
</gene>
<dbReference type="InterPro" id="IPR020097">
    <property type="entry name" value="PsdUridine_synth_TruA_a/b_dom"/>
</dbReference>
<proteinExistence type="inferred from homology"/>
<keyword evidence="7" id="KW-1185">Reference proteome</keyword>
<feature type="compositionally biased region" description="Basic and acidic residues" evidence="4">
    <location>
        <begin position="213"/>
        <end position="224"/>
    </location>
</feature>
<dbReference type="EMBL" id="KI669511">
    <property type="protein sequence ID" value="OCF31954.1"/>
    <property type="molecule type" value="Genomic_DNA"/>
</dbReference>
<dbReference type="GO" id="GO:0031119">
    <property type="term" value="P:tRNA pseudouridine synthesis"/>
    <property type="evidence" value="ECO:0007669"/>
    <property type="project" value="TreeGrafter"/>
</dbReference>
<comment type="similarity">
    <text evidence="1">Belongs to the tRNA pseudouridine synthase TruA family.</text>
</comment>
<dbReference type="Pfam" id="PF01416">
    <property type="entry name" value="PseudoU_synth_1"/>
    <property type="match status" value="1"/>
</dbReference>
<dbReference type="SUPFAM" id="SSF55120">
    <property type="entry name" value="Pseudouridine synthase"/>
    <property type="match status" value="1"/>
</dbReference>
<dbReference type="GO" id="GO:0009982">
    <property type="term" value="F:pseudouridine synthase activity"/>
    <property type="evidence" value="ECO:0007669"/>
    <property type="project" value="InterPro"/>
</dbReference>
<feature type="compositionally biased region" description="Basic and acidic residues" evidence="4">
    <location>
        <begin position="577"/>
        <end position="602"/>
    </location>
</feature>
<evidence type="ECO:0000256" key="2">
    <source>
        <dbReference type="ARBA" id="ARBA00022694"/>
    </source>
</evidence>
<evidence type="ECO:0000313" key="7">
    <source>
        <dbReference type="Proteomes" id="UP000092666"/>
    </source>
</evidence>
<feature type="compositionally biased region" description="Polar residues" evidence="4">
    <location>
        <begin position="262"/>
        <end position="272"/>
    </location>
</feature>
<feature type="compositionally biased region" description="Acidic residues" evidence="4">
    <location>
        <begin position="225"/>
        <end position="236"/>
    </location>
</feature>
<feature type="region of interest" description="Disordered" evidence="4">
    <location>
        <begin position="19"/>
        <end position="44"/>
    </location>
</feature>
<dbReference type="OrthoDB" id="25767at2759"/>
<feature type="region of interest" description="Disordered" evidence="4">
    <location>
        <begin position="517"/>
        <end position="536"/>
    </location>
</feature>
<protein>
    <submittedName>
        <fullName evidence="6">tRNA pseudouridine(38-40) synthase</fullName>
    </submittedName>
</protein>
<dbReference type="AlphaFoldDB" id="A0A1B9GLJ2"/>
<dbReference type="InterPro" id="IPR020095">
    <property type="entry name" value="PsdUridine_synth_TruA_C"/>
</dbReference>
<sequence>MSRYAKLSREELIARLESIESGRAGSHVVPQPQAQGRVEPSDSVRGVASTAQVFDAASTSSSAAAMAAISSSSSSTPTPTPIPMVDENGRPLRKHARKLLKKAEKPFNFSAHPTRHIALLISYHGWPYCGLALQPPLPGMPEVQTVESELLAALEKTRLIEAGKGLEGCGYGRCGRTDRGVSGEGQVVNLWVRSNRKRGDGGVELGVGQGWKDPVEPPKVKAETDEPQDEDQDMAEVDGASGETQNVSGQSKSKFKGKAKSNNKSSTQSHNSAPPLEYPYTKLLNSVLPSSIRVIAWSPLTGEFDSRFSCSYRHYRYAFHLTSTPNAPPLDLDLMREGAMRLIGENDHRNFCKLDGSKQIKNHRRTVLEAYFEEEADSGQGLGRRVVFNLIGTAFLWHQVRHIIAVLFLIGSKLESPDMVTELLDVDKYPSKPNYTMGDPLPLTLHKCGYKEGVLDWRFGGYDGPWSTLSSEEQDRLYLPAMGGREGFERTLLSAAQEAEIRAWQVSGSLRKLREVLGSSSDTKPEREDQITYPTGGGEVAIALKYKRLEERPRGDTPDEVNRKWREAKGRVGGRGKAKEEAAREREREQEQEQERMDEGDE</sequence>
<evidence type="ECO:0000313" key="6">
    <source>
        <dbReference type="EMBL" id="OCF31954.1"/>
    </source>
</evidence>
<evidence type="ECO:0000256" key="4">
    <source>
        <dbReference type="SAM" id="MobiDB-lite"/>
    </source>
</evidence>
<reference evidence="7" key="2">
    <citation type="submission" date="2013-12" db="EMBL/GenBank/DDBJ databases">
        <title>Evolution of pathogenesis and genome organization in the Tremellales.</title>
        <authorList>
            <person name="Cuomo C."/>
            <person name="Litvintseva A."/>
            <person name="Heitman J."/>
            <person name="Chen Y."/>
            <person name="Sun S."/>
            <person name="Springer D."/>
            <person name="Dromer F."/>
            <person name="Young S."/>
            <person name="Zeng Q."/>
            <person name="Chapman S."/>
            <person name="Gujja S."/>
            <person name="Saif S."/>
            <person name="Birren B."/>
        </authorList>
    </citation>
    <scope>NUCLEOTIDE SEQUENCE [LARGE SCALE GENOMIC DNA]</scope>
    <source>
        <strain evidence="7">BCC8398</strain>
    </source>
</reference>
<feature type="domain" description="Pseudouridine synthase I TruA alpha/beta" evidence="5">
    <location>
        <begin position="339"/>
        <end position="450"/>
    </location>
</feature>
<dbReference type="Gene3D" id="3.30.70.580">
    <property type="entry name" value="Pseudouridine synthase I, catalytic domain, N-terminal subdomain"/>
    <property type="match status" value="1"/>
</dbReference>
<name>A0A1B9GLJ2_9TREE</name>
<dbReference type="InterPro" id="IPR020103">
    <property type="entry name" value="PsdUridine_synth_cat_dom_sf"/>
</dbReference>
<dbReference type="InterPro" id="IPR001406">
    <property type="entry name" value="PsdUridine_synth_TruA"/>
</dbReference>
<keyword evidence="3" id="KW-0413">Isomerase</keyword>
<dbReference type="GO" id="GO:0005737">
    <property type="term" value="C:cytoplasm"/>
    <property type="evidence" value="ECO:0007669"/>
    <property type="project" value="TreeGrafter"/>
</dbReference>